<dbReference type="STRING" id="1122133.SAMN02745157_2396"/>
<dbReference type="PANTHER" id="PTHR33606">
    <property type="entry name" value="PROTEIN YCII"/>
    <property type="match status" value="1"/>
</dbReference>
<comment type="similarity">
    <text evidence="1">Belongs to the YciI family.</text>
</comment>
<dbReference type="RefSeq" id="WP_073053094.1">
    <property type="nucleotide sequence ID" value="NZ_FQUP01000002.1"/>
</dbReference>
<dbReference type="EMBL" id="FQUP01000002">
    <property type="protein sequence ID" value="SHF55677.1"/>
    <property type="molecule type" value="Genomic_DNA"/>
</dbReference>
<reference evidence="3 4" key="1">
    <citation type="submission" date="2016-11" db="EMBL/GenBank/DDBJ databases">
        <authorList>
            <person name="Jaros S."/>
            <person name="Januszkiewicz K."/>
            <person name="Wedrychowicz H."/>
        </authorList>
    </citation>
    <scope>NUCLEOTIDE SEQUENCE [LARGE SCALE GENOMIC DNA]</scope>
    <source>
        <strain evidence="3 4">DSM 19436</strain>
    </source>
</reference>
<organism evidence="3 4">
    <name type="scientific">Kaistia soli DSM 19436</name>
    <dbReference type="NCBI Taxonomy" id="1122133"/>
    <lineage>
        <taxon>Bacteria</taxon>
        <taxon>Pseudomonadati</taxon>
        <taxon>Pseudomonadota</taxon>
        <taxon>Alphaproteobacteria</taxon>
        <taxon>Hyphomicrobiales</taxon>
        <taxon>Kaistiaceae</taxon>
        <taxon>Kaistia</taxon>
    </lineage>
</organism>
<dbReference type="Gene3D" id="3.30.70.1060">
    <property type="entry name" value="Dimeric alpha+beta barrel"/>
    <property type="match status" value="1"/>
</dbReference>
<accession>A0A1M5CM63</accession>
<gene>
    <name evidence="3" type="ORF">SAMN02745157_2396</name>
</gene>
<name>A0A1M5CM63_9HYPH</name>
<proteinExistence type="inferred from homology"/>
<dbReference type="Proteomes" id="UP000184485">
    <property type="component" value="Unassembled WGS sequence"/>
</dbReference>
<dbReference type="InterPro" id="IPR005545">
    <property type="entry name" value="YCII"/>
</dbReference>
<dbReference type="InterPro" id="IPR051807">
    <property type="entry name" value="Sec-metab_biosynth-assoc"/>
</dbReference>
<dbReference type="Pfam" id="PF03795">
    <property type="entry name" value="YCII"/>
    <property type="match status" value="1"/>
</dbReference>
<evidence type="ECO:0000259" key="2">
    <source>
        <dbReference type="Pfam" id="PF03795"/>
    </source>
</evidence>
<dbReference type="PANTHER" id="PTHR33606:SF3">
    <property type="entry name" value="PROTEIN YCII"/>
    <property type="match status" value="1"/>
</dbReference>
<evidence type="ECO:0000256" key="1">
    <source>
        <dbReference type="ARBA" id="ARBA00007689"/>
    </source>
</evidence>
<dbReference type="InterPro" id="IPR011008">
    <property type="entry name" value="Dimeric_a/b-barrel"/>
</dbReference>
<dbReference type="AlphaFoldDB" id="A0A1M5CM63"/>
<evidence type="ECO:0000313" key="4">
    <source>
        <dbReference type="Proteomes" id="UP000184485"/>
    </source>
</evidence>
<dbReference type="OrthoDB" id="2293521at2"/>
<protein>
    <recommendedName>
        <fullName evidence="2">YCII-related domain-containing protein</fullName>
    </recommendedName>
</protein>
<evidence type="ECO:0000313" key="3">
    <source>
        <dbReference type="EMBL" id="SHF55677.1"/>
    </source>
</evidence>
<keyword evidence="4" id="KW-1185">Reference proteome</keyword>
<sequence>MHFVAILTDHDGALEKRVATRPAHLDWLKTAPVPIAGPFLDAKGDMVGSMLIVEAEDEAAARALLAEDPYAKAGLFKSVEVKAWRWGWGKPA</sequence>
<feature type="domain" description="YCII-related" evidence="2">
    <location>
        <begin position="1"/>
        <end position="85"/>
    </location>
</feature>
<dbReference type="SUPFAM" id="SSF54909">
    <property type="entry name" value="Dimeric alpha+beta barrel"/>
    <property type="match status" value="1"/>
</dbReference>